<evidence type="ECO:0000256" key="17">
    <source>
        <dbReference type="ARBA" id="ARBA00035726"/>
    </source>
</evidence>
<dbReference type="InterPro" id="IPR029398">
    <property type="entry name" value="PolB_thumb"/>
</dbReference>
<dbReference type="FunFam" id="3.20.20.140:FF:000047">
    <property type="entry name" value="PHP domain-containing protein"/>
    <property type="match status" value="1"/>
</dbReference>
<keyword evidence="9" id="KW-0548">Nucleotidyltransferase</keyword>
<dbReference type="NCBIfam" id="NF006375">
    <property type="entry name" value="PRK08609.1"/>
    <property type="match status" value="1"/>
</dbReference>
<dbReference type="PANTHER" id="PTHR36928:SF1">
    <property type="entry name" value="PHOSPHATASE YCDX-RELATED"/>
    <property type="match status" value="1"/>
</dbReference>
<dbReference type="SUPFAM" id="SSF81301">
    <property type="entry name" value="Nucleotidyltransferase"/>
    <property type="match status" value="1"/>
</dbReference>
<evidence type="ECO:0000256" key="11">
    <source>
        <dbReference type="ARBA" id="ARBA00022763"/>
    </source>
</evidence>
<organism evidence="25 26">
    <name type="scientific">Geoalkalibacter ferrihydriticus DSM 17813</name>
    <dbReference type="NCBI Taxonomy" id="1121915"/>
    <lineage>
        <taxon>Bacteria</taxon>
        <taxon>Pseudomonadati</taxon>
        <taxon>Thermodesulfobacteriota</taxon>
        <taxon>Desulfuromonadia</taxon>
        <taxon>Desulfuromonadales</taxon>
        <taxon>Geoalkalibacteraceae</taxon>
        <taxon>Geoalkalibacter</taxon>
    </lineage>
</organism>
<dbReference type="GO" id="GO:0003677">
    <property type="term" value="F:DNA binding"/>
    <property type="evidence" value="ECO:0007669"/>
    <property type="project" value="InterPro"/>
</dbReference>
<evidence type="ECO:0000256" key="5">
    <source>
        <dbReference type="ARBA" id="ARBA00020020"/>
    </source>
</evidence>
<feature type="domain" description="Helix-hairpin-helix DNA-binding motif class 1" evidence="22">
    <location>
        <begin position="91"/>
        <end position="110"/>
    </location>
</feature>
<dbReference type="GO" id="GO:0006281">
    <property type="term" value="P:DNA repair"/>
    <property type="evidence" value="ECO:0007669"/>
    <property type="project" value="UniProtKB-KW"/>
</dbReference>
<sequence>MDRIQISDIFQQVAQLLEVQGGNPYRVGAYRRAARSLVDFSGSLDGLAGAGRLREIPGIGEKLAQDVAEVLKTGDLALRRELLATLPKGVEELLRIPNLGPKRARILLEKLQIGSLGELEYACNENRLLDLPGFGARIQDVILAGIERLKRFKGRFLLSDGLEAAALLTAGLANHPQCAQLSEAGSVRRGCETVKDVDLVAAGRPCRVLLDVFYATPGAVMQTPRGNKAKIRLKNGLQVDLHCVSPAQFPAALLHYTGSREHNIALREHARGLGFDLSPQGLRNAGGLIACASEEDLYRILQLAPIAPELRENRGEIAAAAENRLPRLVQEADLRGVFHVHTVASDGRATLAELAAAARARGWSYLGICDHSQSAHYARGLDAERVREQWRDIDELNSQFEDFQLLKGIESDILVDGRLDYPDELLAGFDFVIASIHSHFNLGPAAQTRRLLAAIANPRTTMLGHPSGRLLLARDAYQFDQQAVLQAAARHGVVVELNANPQRLDLDWRLLRTARDLGVLIAINPDAHSVQGLDHVRYGVISARKGWLEARDILNCREKGEMLQYLRARRAGFAARVACP</sequence>
<dbReference type="SMART" id="SM00278">
    <property type="entry name" value="HhH1"/>
    <property type="match status" value="3"/>
</dbReference>
<feature type="domain" description="DNA-directed DNA polymerase X" evidence="24">
    <location>
        <begin position="1"/>
        <end position="312"/>
    </location>
</feature>
<dbReference type="InterPro" id="IPR047967">
    <property type="entry name" value="PolX_PHP"/>
</dbReference>
<keyword evidence="7" id="KW-0237">DNA synthesis</keyword>
<dbReference type="CDD" id="cd07436">
    <property type="entry name" value="PHP_PolX"/>
    <property type="match status" value="1"/>
</dbReference>
<dbReference type="PRINTS" id="PR00870">
    <property type="entry name" value="DNAPOLXBETA"/>
</dbReference>
<dbReference type="Pfam" id="PF02811">
    <property type="entry name" value="PHP"/>
    <property type="match status" value="1"/>
</dbReference>
<dbReference type="SMART" id="SM00481">
    <property type="entry name" value="POLIIIAc"/>
    <property type="match status" value="1"/>
</dbReference>
<dbReference type="GO" id="GO:0003887">
    <property type="term" value="F:DNA-directed DNA polymerase activity"/>
    <property type="evidence" value="ECO:0007669"/>
    <property type="project" value="UniProtKB-KW"/>
</dbReference>
<dbReference type="GO" id="GO:0008270">
    <property type="term" value="F:zinc ion binding"/>
    <property type="evidence" value="ECO:0007669"/>
    <property type="project" value="TreeGrafter"/>
</dbReference>
<dbReference type="CDD" id="cd00141">
    <property type="entry name" value="NT_POLXc"/>
    <property type="match status" value="1"/>
</dbReference>
<keyword evidence="15" id="KW-0234">DNA repair</keyword>
<dbReference type="GO" id="GO:0071978">
    <property type="term" value="P:bacterial-type flagellum-dependent swarming motility"/>
    <property type="evidence" value="ECO:0007669"/>
    <property type="project" value="TreeGrafter"/>
</dbReference>
<reference evidence="25 26" key="1">
    <citation type="submission" date="2014-12" db="EMBL/GenBank/DDBJ databases">
        <title>Genomes of Geoalkalibacter ferrihydriticus and Geoalkalibacter subterraneus, two haloalkaliphilic metal-reducing members of the Geobacteraceae.</title>
        <authorList>
            <person name="Badalamenti J.P."/>
            <person name="Torres C.I."/>
            <person name="Krajmalnik-Brown R."/>
            <person name="Bond D.R."/>
        </authorList>
    </citation>
    <scope>NUCLEOTIDE SEQUENCE [LARGE SCALE GENOMIC DNA]</scope>
    <source>
        <strain evidence="25 26">DSM 17813</strain>
    </source>
</reference>
<dbReference type="InterPro" id="IPR022311">
    <property type="entry name" value="PolX-like"/>
</dbReference>
<dbReference type="InterPro" id="IPR002008">
    <property type="entry name" value="DNA_pol_X_beta-like"/>
</dbReference>
<evidence type="ECO:0000256" key="19">
    <source>
        <dbReference type="ARBA" id="ARBA00044678"/>
    </source>
</evidence>
<dbReference type="Gene3D" id="1.10.150.20">
    <property type="entry name" value="5' to 3' exonuclease, C-terminal subdomain"/>
    <property type="match status" value="1"/>
</dbReference>
<evidence type="ECO:0000256" key="15">
    <source>
        <dbReference type="ARBA" id="ARBA00023204"/>
    </source>
</evidence>
<dbReference type="InterPro" id="IPR050243">
    <property type="entry name" value="PHP_phosphatase"/>
</dbReference>
<evidence type="ECO:0000256" key="16">
    <source>
        <dbReference type="ARBA" id="ARBA00035717"/>
    </source>
</evidence>
<evidence type="ECO:0000259" key="22">
    <source>
        <dbReference type="SMART" id="SM00278"/>
    </source>
</evidence>
<comment type="function">
    <text evidence="20">Repair polymerase that plays a key role in base-excision repair. During this process, the damaged base is excised by specific DNA glycosylases, the DNA backbone is nicked at the abasic site by an apurinic/apyrimidic (AP) endonuclease, and POLB removes 5'-deoxyribose-phosphate from the preincised AP site acting as a 5'-deoxyribose-phosphate lyase (5'-dRP lyase); through its DNA polymerase activity, it adds one nucleotide to the 3' end of the arising single-nucleotide gap. Conducts 'gap-filling' DNA synthesis in a stepwise distributive fashion rather than in a processive fashion as for other DNA polymerases. It is also able to cleave sugar-phosphate bonds 3' to an intact AP site, acting as an AP lyase.</text>
</comment>
<proteinExistence type="predicted"/>
<evidence type="ECO:0000256" key="7">
    <source>
        <dbReference type="ARBA" id="ARBA00022634"/>
    </source>
</evidence>
<comment type="cofactor">
    <cofactor evidence="1">
        <name>Mg(2+)</name>
        <dbReference type="ChEBI" id="CHEBI:18420"/>
    </cofactor>
</comment>
<evidence type="ECO:0000256" key="9">
    <source>
        <dbReference type="ARBA" id="ARBA00022695"/>
    </source>
</evidence>
<comment type="catalytic activity">
    <reaction evidence="18">
        <text>2'-deoxyribonucleotide-(2'-deoxyribose 5'-phosphate)-2'-deoxyribonucleotide-DNA = a 3'-end 2'-deoxyribonucleotide-(2,3-dehydro-2,3-deoxyribose 5'-phosphate)-DNA + a 5'-end 5'-phospho-2'-deoxyribonucleoside-DNA + H(+)</text>
        <dbReference type="Rhea" id="RHEA:66592"/>
        <dbReference type="Rhea" id="RHEA-COMP:13180"/>
        <dbReference type="Rhea" id="RHEA-COMP:16897"/>
        <dbReference type="Rhea" id="RHEA-COMP:17067"/>
        <dbReference type="ChEBI" id="CHEBI:15378"/>
        <dbReference type="ChEBI" id="CHEBI:136412"/>
        <dbReference type="ChEBI" id="CHEBI:157695"/>
        <dbReference type="ChEBI" id="CHEBI:167181"/>
        <dbReference type="EC" id="4.2.99.18"/>
    </reaction>
</comment>
<keyword evidence="6" id="KW-0488">Methylation</keyword>
<evidence type="ECO:0000256" key="8">
    <source>
        <dbReference type="ARBA" id="ARBA00022679"/>
    </source>
</evidence>
<evidence type="ECO:0000256" key="13">
    <source>
        <dbReference type="ARBA" id="ARBA00022932"/>
    </source>
</evidence>
<evidence type="ECO:0000256" key="2">
    <source>
        <dbReference type="ARBA" id="ARBA00004496"/>
    </source>
</evidence>
<comment type="subcellular location">
    <subcellularLocation>
        <location evidence="2">Cytoplasm</location>
    </subcellularLocation>
</comment>
<keyword evidence="26" id="KW-1185">Reference proteome</keyword>
<dbReference type="InterPro" id="IPR004013">
    <property type="entry name" value="PHP_dom"/>
</dbReference>
<dbReference type="Pfam" id="PF14791">
    <property type="entry name" value="DNA_pol_B_thumb"/>
    <property type="match status" value="1"/>
</dbReference>
<dbReference type="EMBL" id="JWJD01000001">
    <property type="protein sequence ID" value="KIH77653.1"/>
    <property type="molecule type" value="Genomic_DNA"/>
</dbReference>
<dbReference type="Gene3D" id="1.10.150.110">
    <property type="entry name" value="DNA polymerase beta, N-terminal domain-like"/>
    <property type="match status" value="1"/>
</dbReference>
<dbReference type="Gene3D" id="3.30.210.10">
    <property type="entry name" value="DNA polymerase, thumb domain"/>
    <property type="match status" value="1"/>
</dbReference>
<dbReference type="InterPro" id="IPR003141">
    <property type="entry name" value="Pol/His_phosphatase_N"/>
</dbReference>
<feature type="domain" description="Helix-hairpin-helix DNA-binding motif class 1" evidence="22">
    <location>
        <begin position="51"/>
        <end position="70"/>
    </location>
</feature>
<dbReference type="PANTHER" id="PTHR36928">
    <property type="entry name" value="PHOSPHATASE YCDX-RELATED"/>
    <property type="match status" value="1"/>
</dbReference>
<gene>
    <name evidence="25" type="ORF">GFER_03000</name>
</gene>
<keyword evidence="13" id="KW-0239">DNA-directed DNA polymerase</keyword>
<evidence type="ECO:0000256" key="18">
    <source>
        <dbReference type="ARBA" id="ARBA00044632"/>
    </source>
</evidence>
<dbReference type="InterPro" id="IPR043519">
    <property type="entry name" value="NT_sf"/>
</dbReference>
<dbReference type="Pfam" id="PF14716">
    <property type="entry name" value="HHH_8"/>
    <property type="match status" value="1"/>
</dbReference>
<dbReference type="InterPro" id="IPR027421">
    <property type="entry name" value="DNA_pol_lamdba_lyase_dom_sf"/>
</dbReference>
<dbReference type="SMART" id="SM00483">
    <property type="entry name" value="POLXc"/>
    <property type="match status" value="1"/>
</dbReference>
<dbReference type="Pfam" id="PF14520">
    <property type="entry name" value="HHH_5"/>
    <property type="match status" value="1"/>
</dbReference>
<dbReference type="Gene3D" id="3.30.460.10">
    <property type="entry name" value="Beta Polymerase, domain 2"/>
    <property type="match status" value="1"/>
</dbReference>
<keyword evidence="8" id="KW-0808">Transferase</keyword>
<dbReference type="SUPFAM" id="SSF89550">
    <property type="entry name" value="PHP domain-like"/>
    <property type="match status" value="1"/>
</dbReference>
<dbReference type="InterPro" id="IPR003583">
    <property type="entry name" value="Hlx-hairpin-Hlx_DNA-bd_motif"/>
</dbReference>
<dbReference type="AlphaFoldDB" id="A0A0C2EGC3"/>
<keyword evidence="14" id="KW-0915">Sodium</keyword>
<dbReference type="EC" id="4.2.99.18" evidence="4"/>
<accession>A0A0C2EGC3</accession>
<comment type="catalytic activity">
    <reaction evidence="19">
        <text>a 5'-end 2'-deoxyribose-2'-deoxyribonucleotide-DNA = (2E,4S)-4-hydroxypenten-2-al-5-phosphate + a 5'-end 5'-phospho-2'-deoxyribonucleoside-DNA + H(+)</text>
        <dbReference type="Rhea" id="RHEA:76255"/>
        <dbReference type="Rhea" id="RHEA-COMP:13180"/>
        <dbReference type="Rhea" id="RHEA-COMP:18657"/>
        <dbReference type="ChEBI" id="CHEBI:15378"/>
        <dbReference type="ChEBI" id="CHEBI:136412"/>
        <dbReference type="ChEBI" id="CHEBI:195194"/>
        <dbReference type="ChEBI" id="CHEBI:195195"/>
    </reaction>
</comment>
<evidence type="ECO:0000256" key="4">
    <source>
        <dbReference type="ARBA" id="ARBA00012720"/>
    </source>
</evidence>
<dbReference type="InterPro" id="IPR037160">
    <property type="entry name" value="DNA_Pol_thumb_sf"/>
</dbReference>
<evidence type="ECO:0000256" key="10">
    <source>
        <dbReference type="ARBA" id="ARBA00022705"/>
    </source>
</evidence>
<keyword evidence="11" id="KW-0227">DNA damage</keyword>
<evidence type="ECO:0000256" key="3">
    <source>
        <dbReference type="ARBA" id="ARBA00012417"/>
    </source>
</evidence>
<evidence type="ECO:0000256" key="12">
    <source>
        <dbReference type="ARBA" id="ARBA00022843"/>
    </source>
</evidence>
<comment type="catalytic activity">
    <reaction evidence="21">
        <text>DNA(n) + a 2'-deoxyribonucleoside 5'-triphosphate = DNA(n+1) + diphosphate</text>
        <dbReference type="Rhea" id="RHEA:22508"/>
        <dbReference type="Rhea" id="RHEA-COMP:17339"/>
        <dbReference type="Rhea" id="RHEA-COMP:17340"/>
        <dbReference type="ChEBI" id="CHEBI:33019"/>
        <dbReference type="ChEBI" id="CHEBI:61560"/>
        <dbReference type="ChEBI" id="CHEBI:173112"/>
        <dbReference type="EC" id="2.7.7.7"/>
    </reaction>
</comment>
<evidence type="ECO:0000313" key="25">
    <source>
        <dbReference type="EMBL" id="KIH77653.1"/>
    </source>
</evidence>
<evidence type="ECO:0000259" key="23">
    <source>
        <dbReference type="SMART" id="SM00481"/>
    </source>
</evidence>
<evidence type="ECO:0000259" key="24">
    <source>
        <dbReference type="SMART" id="SM00483"/>
    </source>
</evidence>
<dbReference type="SUPFAM" id="SSF47802">
    <property type="entry name" value="DNA polymerase beta, N-terminal domain-like"/>
    <property type="match status" value="1"/>
</dbReference>
<dbReference type="InterPro" id="IPR002054">
    <property type="entry name" value="DNA-dir_DNA_pol_X"/>
</dbReference>
<evidence type="ECO:0000256" key="14">
    <source>
        <dbReference type="ARBA" id="ARBA00023053"/>
    </source>
</evidence>
<dbReference type="Proteomes" id="UP000035068">
    <property type="component" value="Unassembled WGS sequence"/>
</dbReference>
<evidence type="ECO:0000256" key="1">
    <source>
        <dbReference type="ARBA" id="ARBA00001946"/>
    </source>
</evidence>
<dbReference type="PIRSF" id="PIRSF005047">
    <property type="entry name" value="UCP005047_YshC"/>
    <property type="match status" value="1"/>
</dbReference>
<dbReference type="RefSeq" id="WP_040095917.1">
    <property type="nucleotide sequence ID" value="NZ_JWJD01000001.1"/>
</dbReference>
<dbReference type="GO" id="GO:0005829">
    <property type="term" value="C:cytosol"/>
    <property type="evidence" value="ECO:0007669"/>
    <property type="project" value="TreeGrafter"/>
</dbReference>
<evidence type="ECO:0000313" key="26">
    <source>
        <dbReference type="Proteomes" id="UP000035068"/>
    </source>
</evidence>
<name>A0A0C2EGC3_9BACT</name>
<dbReference type="GO" id="GO:0140078">
    <property type="term" value="F:class I DNA-(apurinic or apyrimidinic site) endonuclease activity"/>
    <property type="evidence" value="ECO:0007669"/>
    <property type="project" value="UniProtKB-EC"/>
</dbReference>
<dbReference type="EC" id="2.7.7.7" evidence="3"/>
<feature type="domain" description="Polymerase/histidinol phosphatase N-terminal" evidence="23">
    <location>
        <begin position="336"/>
        <end position="415"/>
    </location>
</feature>
<feature type="domain" description="Helix-hairpin-helix DNA-binding motif class 1" evidence="22">
    <location>
        <begin position="126"/>
        <end position="145"/>
    </location>
</feature>
<protein>
    <recommendedName>
        <fullName evidence="5">DNA polymerase beta</fullName>
        <ecNumber evidence="3">2.7.7.7</ecNumber>
        <ecNumber evidence="4">4.2.99.18</ecNumber>
    </recommendedName>
    <alternativeName>
        <fullName evidence="16">5'-deoxyribose-phosphate lyase</fullName>
    </alternativeName>
    <alternativeName>
        <fullName evidence="17">AP lyase</fullName>
    </alternativeName>
</protein>
<keyword evidence="10" id="KW-0235">DNA replication</keyword>
<dbReference type="GO" id="GO:0042578">
    <property type="term" value="F:phosphoric ester hydrolase activity"/>
    <property type="evidence" value="ECO:0007669"/>
    <property type="project" value="TreeGrafter"/>
</dbReference>
<comment type="caution">
    <text evidence="25">The sequence shown here is derived from an EMBL/GenBank/DDBJ whole genome shotgun (WGS) entry which is preliminary data.</text>
</comment>
<dbReference type="InterPro" id="IPR010996">
    <property type="entry name" value="HHH_MUS81"/>
</dbReference>
<evidence type="ECO:0000256" key="6">
    <source>
        <dbReference type="ARBA" id="ARBA00022481"/>
    </source>
</evidence>
<keyword evidence="12" id="KW-0832">Ubl conjugation</keyword>
<evidence type="ECO:0000256" key="20">
    <source>
        <dbReference type="ARBA" id="ARBA00045548"/>
    </source>
</evidence>
<dbReference type="InterPro" id="IPR016195">
    <property type="entry name" value="Pol/histidinol_Pase-like"/>
</dbReference>
<evidence type="ECO:0000256" key="21">
    <source>
        <dbReference type="ARBA" id="ARBA00049244"/>
    </source>
</evidence>
<dbReference type="Gene3D" id="3.20.20.140">
    <property type="entry name" value="Metal-dependent hydrolases"/>
    <property type="match status" value="1"/>
</dbReference>